<organism evidence="2 3">
    <name type="scientific">Hymenobacter jeollabukensis</name>
    <dbReference type="NCBI Taxonomy" id="2025313"/>
    <lineage>
        <taxon>Bacteria</taxon>
        <taxon>Pseudomonadati</taxon>
        <taxon>Bacteroidota</taxon>
        <taxon>Cytophagia</taxon>
        <taxon>Cytophagales</taxon>
        <taxon>Hymenobacteraceae</taxon>
        <taxon>Hymenobacter</taxon>
    </lineage>
</organism>
<evidence type="ECO:0000256" key="1">
    <source>
        <dbReference type="SAM" id="MobiDB-lite"/>
    </source>
</evidence>
<proteinExistence type="predicted"/>
<gene>
    <name evidence="2" type="ORF">FDY95_14755</name>
</gene>
<dbReference type="Proteomes" id="UP000305517">
    <property type="component" value="Unassembled WGS sequence"/>
</dbReference>
<evidence type="ECO:0000313" key="2">
    <source>
        <dbReference type="EMBL" id="TLM91815.1"/>
    </source>
</evidence>
<feature type="region of interest" description="Disordered" evidence="1">
    <location>
        <begin position="215"/>
        <end position="273"/>
    </location>
</feature>
<dbReference type="AlphaFoldDB" id="A0A5R8WP38"/>
<dbReference type="RefSeq" id="WP_138078796.1">
    <property type="nucleotide sequence ID" value="NZ_VAJM01000006.1"/>
</dbReference>
<dbReference type="OrthoDB" id="594666at2"/>
<sequence>MNRASLLHILDHASGISEAEVRELEQLAAAFPYCQTAHLLLAKAAHDRGSMLAGQRLRRAATYAADRELLRALIEQPAADRLAVSAEAVAAPYSPAAPVAETVAVRAADQASSTDSLVAAEEPEVSEVTAPAADQTATAATAAPPDALVAAPDAGSARVPAPDSAHSAAETSAVGADSAAEEQLADEAAIAASAEASSDIPVATTEEEVFDAEAAAAAGASKTAEELADIEPIDVEPTDVAPADTPVKPTADSPGTELTAAEAEPVSTDTAPEVITTAEPEVAPAAPETDLTMPGAAAEAVPAPLVAQLAAADELPLAAPPIRPPVEAGSSRFEFGLGDAPEPDPAYLLPEIPEAPAPGTIPPYRADELLAYALSSGSRFGAALTLRVAELTQDLPTAATWHPDAALQAHAAAHRPAPPALPSSLALIDKFLRSQPRIKTAQRPAPTDSPQADLSVRSTSAAPSLASESLAKIMVRQGKIGRAIEIYEQLMQRQPEKKAYFAAQIDLLNQQPE</sequence>
<protein>
    <submittedName>
        <fullName evidence="2">Uncharacterized protein</fullName>
    </submittedName>
</protein>
<comment type="caution">
    <text evidence="2">The sequence shown here is derived from an EMBL/GenBank/DDBJ whole genome shotgun (WGS) entry which is preliminary data.</text>
</comment>
<feature type="compositionally biased region" description="Low complexity" evidence="1">
    <location>
        <begin position="129"/>
        <end position="154"/>
    </location>
</feature>
<evidence type="ECO:0000313" key="3">
    <source>
        <dbReference type="Proteomes" id="UP000305517"/>
    </source>
</evidence>
<reference evidence="2 3" key="1">
    <citation type="submission" date="2019-05" db="EMBL/GenBank/DDBJ databases">
        <title>Hymenobacter edaphi sp. nov., isolated from abandoned arsenic-contaminated farmland soil.</title>
        <authorList>
            <person name="Nie L."/>
        </authorList>
    </citation>
    <scope>NUCLEOTIDE SEQUENCE [LARGE SCALE GENOMIC DNA]</scope>
    <source>
        <strain evidence="2 3">1-3-3-8</strain>
    </source>
</reference>
<feature type="compositionally biased region" description="Acidic residues" evidence="1">
    <location>
        <begin position="226"/>
        <end position="237"/>
    </location>
</feature>
<name>A0A5R8WP38_9BACT</name>
<keyword evidence="3" id="KW-1185">Reference proteome</keyword>
<feature type="region of interest" description="Disordered" evidence="1">
    <location>
        <begin position="438"/>
        <end position="460"/>
    </location>
</feature>
<accession>A0A5R8WP38</accession>
<feature type="region of interest" description="Disordered" evidence="1">
    <location>
        <begin position="114"/>
        <end position="181"/>
    </location>
</feature>
<dbReference type="EMBL" id="VAJM01000006">
    <property type="protein sequence ID" value="TLM91815.1"/>
    <property type="molecule type" value="Genomic_DNA"/>
</dbReference>